<accession>A0A3N4KHS7</accession>
<gene>
    <name evidence="1" type="ORF">P167DRAFT_547593</name>
</gene>
<dbReference type="Proteomes" id="UP000277580">
    <property type="component" value="Unassembled WGS sequence"/>
</dbReference>
<name>A0A3N4KHS7_9PEZI</name>
<sequence length="159" mass="18038">MPISGEKIPITTLKDSVSDRLVMRCGSSIGEFMRLKLSSRIASLLAGCMVGDTKYLRVHVNDMGTSGRPLMLSRSIASLEHYYYILCIPSQYEESLEVTTDKLELPNTWFAFPANLKVNYRVVRRPIIWIAELLVEPLVRVLDPQLLIDRRLVGEEAIN</sequence>
<reference evidence="1 2" key="1">
    <citation type="journal article" date="2018" name="Nat. Ecol. Evol.">
        <title>Pezizomycetes genomes reveal the molecular basis of ectomycorrhizal truffle lifestyle.</title>
        <authorList>
            <person name="Murat C."/>
            <person name="Payen T."/>
            <person name="Noel B."/>
            <person name="Kuo A."/>
            <person name="Morin E."/>
            <person name="Chen J."/>
            <person name="Kohler A."/>
            <person name="Krizsan K."/>
            <person name="Balestrini R."/>
            <person name="Da Silva C."/>
            <person name="Montanini B."/>
            <person name="Hainaut M."/>
            <person name="Levati E."/>
            <person name="Barry K.W."/>
            <person name="Belfiori B."/>
            <person name="Cichocki N."/>
            <person name="Clum A."/>
            <person name="Dockter R.B."/>
            <person name="Fauchery L."/>
            <person name="Guy J."/>
            <person name="Iotti M."/>
            <person name="Le Tacon F."/>
            <person name="Lindquist E.A."/>
            <person name="Lipzen A."/>
            <person name="Malagnac F."/>
            <person name="Mello A."/>
            <person name="Molinier V."/>
            <person name="Miyauchi S."/>
            <person name="Poulain J."/>
            <person name="Riccioni C."/>
            <person name="Rubini A."/>
            <person name="Sitrit Y."/>
            <person name="Splivallo R."/>
            <person name="Traeger S."/>
            <person name="Wang M."/>
            <person name="Zifcakova L."/>
            <person name="Wipf D."/>
            <person name="Zambonelli A."/>
            <person name="Paolocci F."/>
            <person name="Nowrousian M."/>
            <person name="Ottonello S."/>
            <person name="Baldrian P."/>
            <person name="Spatafora J.W."/>
            <person name="Henrissat B."/>
            <person name="Nagy L.G."/>
            <person name="Aury J.M."/>
            <person name="Wincker P."/>
            <person name="Grigoriev I.V."/>
            <person name="Bonfante P."/>
            <person name="Martin F.M."/>
        </authorList>
    </citation>
    <scope>NUCLEOTIDE SEQUENCE [LARGE SCALE GENOMIC DNA]</scope>
    <source>
        <strain evidence="1 2">CCBAS932</strain>
    </source>
</reference>
<evidence type="ECO:0000313" key="2">
    <source>
        <dbReference type="Proteomes" id="UP000277580"/>
    </source>
</evidence>
<dbReference type="AlphaFoldDB" id="A0A3N4KHS7"/>
<protein>
    <submittedName>
        <fullName evidence="1">Uncharacterized protein</fullName>
    </submittedName>
</protein>
<organism evidence="1 2">
    <name type="scientific">Morchella conica CCBAS932</name>
    <dbReference type="NCBI Taxonomy" id="1392247"/>
    <lineage>
        <taxon>Eukaryota</taxon>
        <taxon>Fungi</taxon>
        <taxon>Dikarya</taxon>
        <taxon>Ascomycota</taxon>
        <taxon>Pezizomycotina</taxon>
        <taxon>Pezizomycetes</taxon>
        <taxon>Pezizales</taxon>
        <taxon>Morchellaceae</taxon>
        <taxon>Morchella</taxon>
    </lineage>
</organism>
<dbReference type="InParanoid" id="A0A3N4KHS7"/>
<dbReference type="EMBL" id="ML119146">
    <property type="protein sequence ID" value="RPB10050.1"/>
    <property type="molecule type" value="Genomic_DNA"/>
</dbReference>
<evidence type="ECO:0000313" key="1">
    <source>
        <dbReference type="EMBL" id="RPB10050.1"/>
    </source>
</evidence>
<keyword evidence="2" id="KW-1185">Reference proteome</keyword>
<proteinExistence type="predicted"/>